<protein>
    <submittedName>
        <fullName evidence="5">DNA repair exonuclease</fullName>
    </submittedName>
</protein>
<dbReference type="EMBL" id="JAAGOH010000042">
    <property type="protein sequence ID" value="NDY93660.1"/>
    <property type="molecule type" value="Genomic_DNA"/>
</dbReference>
<comment type="caution">
    <text evidence="5">The sequence shown here is derived from an EMBL/GenBank/DDBJ whole genome shotgun (WGS) entry which is preliminary data.</text>
</comment>
<dbReference type="InterPro" id="IPR050535">
    <property type="entry name" value="DNA_Repair-Maintenance_Comp"/>
</dbReference>
<evidence type="ECO:0000313" key="5">
    <source>
        <dbReference type="EMBL" id="NDY93660.1"/>
    </source>
</evidence>
<dbReference type="AlphaFoldDB" id="A0A7C9TLN2"/>
<dbReference type="InterPro" id="IPR029052">
    <property type="entry name" value="Metallo-depent_PP-like"/>
</dbReference>
<dbReference type="Proteomes" id="UP000484255">
    <property type="component" value="Unassembled WGS sequence"/>
</dbReference>
<dbReference type="PANTHER" id="PTHR30337">
    <property type="entry name" value="COMPONENT OF ATP-DEPENDENT DSDNA EXONUCLEASE"/>
    <property type="match status" value="1"/>
</dbReference>
<feature type="domain" description="Calcineurin-like phosphoesterase" evidence="4">
    <location>
        <begin position="3"/>
        <end position="97"/>
    </location>
</feature>
<evidence type="ECO:0000256" key="2">
    <source>
        <dbReference type="ARBA" id="ARBA00022801"/>
    </source>
</evidence>
<keyword evidence="6" id="KW-1185">Reference proteome</keyword>
<keyword evidence="2" id="KW-0378">Hydrolase</keyword>
<accession>A0A7C9TLN2</accession>
<organism evidence="5 6">
    <name type="scientific">Ideonella livida</name>
    <dbReference type="NCBI Taxonomy" id="2707176"/>
    <lineage>
        <taxon>Bacteria</taxon>
        <taxon>Pseudomonadati</taxon>
        <taxon>Pseudomonadota</taxon>
        <taxon>Betaproteobacteria</taxon>
        <taxon>Burkholderiales</taxon>
        <taxon>Sphaerotilaceae</taxon>
        <taxon>Ideonella</taxon>
    </lineage>
</organism>
<reference evidence="5 6" key="1">
    <citation type="submission" date="2020-02" db="EMBL/GenBank/DDBJ databases">
        <title>Ideonella bacterium strain TBM-1.</title>
        <authorList>
            <person name="Chen W.-M."/>
        </authorList>
    </citation>
    <scope>NUCLEOTIDE SEQUENCE [LARGE SCALE GENOMIC DNA]</scope>
    <source>
        <strain evidence="5 6">TBM-1</strain>
    </source>
</reference>
<dbReference type="Gene3D" id="3.60.21.10">
    <property type="match status" value="1"/>
</dbReference>
<keyword evidence="1" id="KW-0540">Nuclease</keyword>
<dbReference type="SUPFAM" id="SSF56300">
    <property type="entry name" value="Metallo-dependent phosphatases"/>
    <property type="match status" value="1"/>
</dbReference>
<dbReference type="InterPro" id="IPR041796">
    <property type="entry name" value="Mre11_N"/>
</dbReference>
<evidence type="ECO:0000259" key="4">
    <source>
        <dbReference type="Pfam" id="PF00149"/>
    </source>
</evidence>
<keyword evidence="3 5" id="KW-0269">Exonuclease</keyword>
<proteinExistence type="predicted"/>
<dbReference type="RefSeq" id="WP_163459686.1">
    <property type="nucleotide sequence ID" value="NZ_JAAGOH010000042.1"/>
</dbReference>
<dbReference type="PIRSF" id="PIRSF033093">
    <property type="entry name" value="UCP_ML1119"/>
    <property type="match status" value="1"/>
</dbReference>
<dbReference type="InterPro" id="IPR014577">
    <property type="entry name" value="UCP033093_metalloPase"/>
</dbReference>
<dbReference type="Pfam" id="PF00149">
    <property type="entry name" value="Metallophos"/>
    <property type="match status" value="1"/>
</dbReference>
<evidence type="ECO:0000256" key="1">
    <source>
        <dbReference type="ARBA" id="ARBA00022722"/>
    </source>
</evidence>
<dbReference type="GO" id="GO:0004527">
    <property type="term" value="F:exonuclease activity"/>
    <property type="evidence" value="ECO:0007669"/>
    <property type="project" value="UniProtKB-KW"/>
</dbReference>
<dbReference type="CDD" id="cd00840">
    <property type="entry name" value="MPP_Mre11_N"/>
    <property type="match status" value="1"/>
</dbReference>
<gene>
    <name evidence="5" type="ORF">G3A44_20935</name>
</gene>
<name>A0A7C9TLN2_9BURK</name>
<sequence>MPRLLHTADWQIGRTYGQWPPEAAVPLAEARYEAVERLAALATAEAVDLVLVAGDVFDAQTLSDRSLRRLFNALEGYAGPWVLLPGNHDAALGESVWTRALRLGLVPPRVHLALRPEPLLFDALRLAVLPAPLTQRHVHQDLTAWFDQARTPAGWLRVGLAHGAVQGLLAEDLDAANPIAPDRAERADLAYLALGDWHGRRQIGPRCAYAGTPEPDRFKDNDPGHAWRVDLPEDGGVPALTSLPVGRYRWLQWRERLEVPSDVAALLQRLAALPAATVLDLRLAGHLDLAGWHQLQAGLDAAEARLRLLCRDAEDLRLLPSTEDLQTLQADGFLGELLQSLRLQQEAGGPEGATAHDALVLLATALSAPTQVALPAPGQEPA</sequence>
<evidence type="ECO:0000256" key="3">
    <source>
        <dbReference type="ARBA" id="ARBA00022839"/>
    </source>
</evidence>
<evidence type="ECO:0000313" key="6">
    <source>
        <dbReference type="Proteomes" id="UP000484255"/>
    </source>
</evidence>
<dbReference type="PANTHER" id="PTHR30337:SF0">
    <property type="entry name" value="NUCLEASE SBCCD SUBUNIT D"/>
    <property type="match status" value="1"/>
</dbReference>
<dbReference type="InterPro" id="IPR004843">
    <property type="entry name" value="Calcineurin-like_PHP"/>
</dbReference>